<keyword evidence="4" id="KW-1185">Reference proteome</keyword>
<reference evidence="3" key="1">
    <citation type="submission" date="2021-12" db="EMBL/GenBank/DDBJ databases">
        <authorList>
            <person name="King R."/>
        </authorList>
    </citation>
    <scope>NUCLEOTIDE SEQUENCE</scope>
</reference>
<dbReference type="Proteomes" id="UP001154078">
    <property type="component" value="Chromosome 2"/>
</dbReference>
<dbReference type="SMART" id="SM00737">
    <property type="entry name" value="ML"/>
    <property type="match status" value="1"/>
</dbReference>
<evidence type="ECO:0000313" key="3">
    <source>
        <dbReference type="EMBL" id="CAH0551845.1"/>
    </source>
</evidence>
<dbReference type="EMBL" id="OV121133">
    <property type="protein sequence ID" value="CAH0551845.1"/>
    <property type="molecule type" value="Genomic_DNA"/>
</dbReference>
<feature type="domain" description="MD-2-related lipid-recognition" evidence="2">
    <location>
        <begin position="21"/>
        <end position="143"/>
    </location>
</feature>
<keyword evidence="1" id="KW-0732">Signal</keyword>
<accession>A0A9P0AXL4</accession>
<gene>
    <name evidence="3" type="ORF">MELIAE_LOCUS4368</name>
</gene>
<proteinExistence type="predicted"/>
<dbReference type="Gene3D" id="2.60.40.770">
    <property type="match status" value="1"/>
</dbReference>
<evidence type="ECO:0000256" key="1">
    <source>
        <dbReference type="SAM" id="SignalP"/>
    </source>
</evidence>
<feature type="chain" id="PRO_5040221320" description="MD-2-related lipid-recognition domain-containing protein" evidence="1">
    <location>
        <begin position="16"/>
        <end position="146"/>
    </location>
</feature>
<dbReference type="InterPro" id="IPR003172">
    <property type="entry name" value="ML_dom"/>
</dbReference>
<name>A0A9P0AXL4_BRAAE</name>
<dbReference type="SUPFAM" id="SSF81296">
    <property type="entry name" value="E set domains"/>
    <property type="match status" value="1"/>
</dbReference>
<dbReference type="Pfam" id="PF02221">
    <property type="entry name" value="E1_DerP2_DerF2"/>
    <property type="match status" value="1"/>
</dbReference>
<evidence type="ECO:0000259" key="2">
    <source>
        <dbReference type="SMART" id="SM00737"/>
    </source>
</evidence>
<organism evidence="3 4">
    <name type="scientific">Brassicogethes aeneus</name>
    <name type="common">Rape pollen beetle</name>
    <name type="synonym">Meligethes aeneus</name>
    <dbReference type="NCBI Taxonomy" id="1431903"/>
    <lineage>
        <taxon>Eukaryota</taxon>
        <taxon>Metazoa</taxon>
        <taxon>Ecdysozoa</taxon>
        <taxon>Arthropoda</taxon>
        <taxon>Hexapoda</taxon>
        <taxon>Insecta</taxon>
        <taxon>Pterygota</taxon>
        <taxon>Neoptera</taxon>
        <taxon>Endopterygota</taxon>
        <taxon>Coleoptera</taxon>
        <taxon>Polyphaga</taxon>
        <taxon>Cucujiformia</taxon>
        <taxon>Nitidulidae</taxon>
        <taxon>Meligethinae</taxon>
        <taxon>Brassicogethes</taxon>
    </lineage>
</organism>
<dbReference type="InterPro" id="IPR014756">
    <property type="entry name" value="Ig_E-set"/>
</dbReference>
<evidence type="ECO:0000313" key="4">
    <source>
        <dbReference type="Proteomes" id="UP001154078"/>
    </source>
</evidence>
<dbReference type="AlphaFoldDB" id="A0A9P0AXL4"/>
<feature type="signal peptide" evidence="1">
    <location>
        <begin position="1"/>
        <end position="15"/>
    </location>
</feature>
<dbReference type="OrthoDB" id="6489092at2759"/>
<protein>
    <recommendedName>
        <fullName evidence="2">MD-2-related lipid-recognition domain-containing protein</fullName>
    </recommendedName>
</protein>
<sequence>MKKFLVLLFASVALCYEGVPFTDCGSEFSIDKVVIEDCIGLNEDEVCHLQIGKNVSVVITFDKYLEVNSMKSSAFINMFGQDFKLPVSPNSCDHMKCPVTLKDNVNTFRANVTLNSRIPGPAIFRLMSTHKRNKSVFCLTTKVNLF</sequence>